<dbReference type="Proteomes" id="UP001320159">
    <property type="component" value="Unassembled WGS sequence"/>
</dbReference>
<dbReference type="EMBL" id="PGCK01000006">
    <property type="protein sequence ID" value="MCD1294993.1"/>
    <property type="molecule type" value="Genomic_DNA"/>
</dbReference>
<evidence type="ECO:0000313" key="2">
    <source>
        <dbReference type="Proteomes" id="UP001320159"/>
    </source>
</evidence>
<protein>
    <submittedName>
        <fullName evidence="1">Uncharacterized protein</fullName>
    </submittedName>
</protein>
<organism evidence="1 2">
    <name type="scientific">Methanooceanicella nereidis</name>
    <dbReference type="NCBI Taxonomy" id="2052831"/>
    <lineage>
        <taxon>Archaea</taxon>
        <taxon>Methanobacteriati</taxon>
        <taxon>Methanobacteriota</taxon>
        <taxon>Stenosarchaea group</taxon>
        <taxon>Methanomicrobia</taxon>
        <taxon>Methanocellales</taxon>
        <taxon>Methanocellaceae</taxon>
        <taxon>Methanooceanicella</taxon>
    </lineage>
</organism>
<keyword evidence="2" id="KW-1185">Reference proteome</keyword>
<evidence type="ECO:0000313" key="1">
    <source>
        <dbReference type="EMBL" id="MCD1294993.1"/>
    </source>
</evidence>
<name>A0AAP2RCQ1_9EURY</name>
<sequence length="293" mass="34139">MTVEDVLKRRMLHILSKETPYVLEEARFGMFDLAVYIPEDTIFEGIEESKKISAVRACNKYQLDGICSEKKRDFLKKFEPLYDDHLLLMGFKDNGSGVVLSEKEFNELINDKKQTYSHMACGVNEDGEGCEYLDHRLGWEQGFLAGYGLKQGLHLFEFKSDHDNVNRFMEQLPHYSLFADYIWLVVGSEQKIPKWLPSYVGIYREEGEGFVKIKESQFIKRRPPFSRAVLRECGIPDGAIDDSMLYDFIRKWFINSIFFRSNGVVMQMNELDHLLSGYEKNKKKGARQSTLKF</sequence>
<dbReference type="RefSeq" id="WP_230741831.1">
    <property type="nucleotide sequence ID" value="NZ_PGCK01000006.1"/>
</dbReference>
<dbReference type="AlphaFoldDB" id="A0AAP2RCQ1"/>
<gene>
    <name evidence="1" type="ORF">CUJ83_08280</name>
</gene>
<proteinExistence type="predicted"/>
<comment type="caution">
    <text evidence="1">The sequence shown here is derived from an EMBL/GenBank/DDBJ whole genome shotgun (WGS) entry which is preliminary data.</text>
</comment>
<accession>A0AAP2RCQ1</accession>
<reference evidence="1 2" key="1">
    <citation type="submission" date="2017-11" db="EMBL/GenBank/DDBJ databases">
        <title>Isolation and Characterization of Family Methanocellaceae Species from Potential Methane Hydrate Area Offshore Southwestern Taiwan.</title>
        <authorList>
            <person name="Zhang W.-L."/>
            <person name="Chen W.-C."/>
            <person name="Lai M.-C."/>
            <person name="Chen S.-C."/>
        </authorList>
    </citation>
    <scope>NUCLEOTIDE SEQUENCE [LARGE SCALE GENOMIC DNA]</scope>
    <source>
        <strain evidence="1 2">CWC-04</strain>
    </source>
</reference>